<dbReference type="PROSITE" id="PS01081">
    <property type="entry name" value="HTH_TETR_1"/>
    <property type="match status" value="1"/>
</dbReference>
<dbReference type="EMBL" id="BMHB01000001">
    <property type="protein sequence ID" value="GGI10157.1"/>
    <property type="molecule type" value="Genomic_DNA"/>
</dbReference>
<dbReference type="InterPro" id="IPR023772">
    <property type="entry name" value="DNA-bd_HTH_TetR-type_CS"/>
</dbReference>
<keyword evidence="1" id="KW-0678">Repressor</keyword>
<dbReference type="InterPro" id="IPR050624">
    <property type="entry name" value="HTH-type_Tx_Regulator"/>
</dbReference>
<evidence type="ECO:0000259" key="4">
    <source>
        <dbReference type="PROSITE" id="PS50977"/>
    </source>
</evidence>
<organism evidence="5 6">
    <name type="scientific">Gottfriedia solisilvae</name>
    <dbReference type="NCBI Taxonomy" id="1516104"/>
    <lineage>
        <taxon>Bacteria</taxon>
        <taxon>Bacillati</taxon>
        <taxon>Bacillota</taxon>
        <taxon>Bacilli</taxon>
        <taxon>Bacillales</taxon>
        <taxon>Bacillaceae</taxon>
        <taxon>Gottfriedia</taxon>
    </lineage>
</organism>
<reference evidence="6" key="1">
    <citation type="journal article" date="2019" name="Int. J. Syst. Evol. Microbiol.">
        <title>The Global Catalogue of Microorganisms (GCM) 10K type strain sequencing project: providing services to taxonomists for standard genome sequencing and annotation.</title>
        <authorList>
            <consortium name="The Broad Institute Genomics Platform"/>
            <consortium name="The Broad Institute Genome Sequencing Center for Infectious Disease"/>
            <person name="Wu L."/>
            <person name="Ma J."/>
        </authorList>
    </citation>
    <scope>NUCLEOTIDE SEQUENCE [LARGE SCALE GENOMIC DNA]</scope>
    <source>
        <strain evidence="6">CGMCC 1.14993</strain>
    </source>
</reference>
<dbReference type="RefSeq" id="WP_088002791.1">
    <property type="nucleotide sequence ID" value="NZ_BMHB01000001.1"/>
</dbReference>
<gene>
    <name evidence="5" type="ORF">GCM10007380_01380</name>
</gene>
<dbReference type="InterPro" id="IPR009057">
    <property type="entry name" value="Homeodomain-like_sf"/>
</dbReference>
<evidence type="ECO:0000313" key="5">
    <source>
        <dbReference type="EMBL" id="GGI10157.1"/>
    </source>
</evidence>
<keyword evidence="6" id="KW-1185">Reference proteome</keyword>
<accession>A0A8J3AC08</accession>
<dbReference type="PRINTS" id="PR00455">
    <property type="entry name" value="HTHTETR"/>
</dbReference>
<dbReference type="GO" id="GO:0003677">
    <property type="term" value="F:DNA binding"/>
    <property type="evidence" value="ECO:0007669"/>
    <property type="project" value="UniProtKB-UniRule"/>
</dbReference>
<proteinExistence type="predicted"/>
<dbReference type="Proteomes" id="UP000626244">
    <property type="component" value="Unassembled WGS sequence"/>
</dbReference>
<evidence type="ECO:0000256" key="2">
    <source>
        <dbReference type="ARBA" id="ARBA00023125"/>
    </source>
</evidence>
<dbReference type="Gene3D" id="1.10.357.10">
    <property type="entry name" value="Tetracycline Repressor, domain 2"/>
    <property type="match status" value="1"/>
</dbReference>
<dbReference type="AlphaFoldDB" id="A0A8J3AC08"/>
<evidence type="ECO:0000256" key="3">
    <source>
        <dbReference type="PROSITE-ProRule" id="PRU00335"/>
    </source>
</evidence>
<comment type="caution">
    <text evidence="5">The sequence shown here is derived from an EMBL/GenBank/DDBJ whole genome shotgun (WGS) entry which is preliminary data.</text>
</comment>
<dbReference type="PANTHER" id="PTHR43479:SF11">
    <property type="entry name" value="ACREF_ENVCD OPERON REPRESSOR-RELATED"/>
    <property type="match status" value="1"/>
</dbReference>
<feature type="domain" description="HTH tetR-type" evidence="4">
    <location>
        <begin position="6"/>
        <end position="66"/>
    </location>
</feature>
<feature type="DNA-binding region" description="H-T-H motif" evidence="3">
    <location>
        <begin position="29"/>
        <end position="48"/>
    </location>
</feature>
<dbReference type="InterPro" id="IPR001647">
    <property type="entry name" value="HTH_TetR"/>
</dbReference>
<sequence>MEQEKLATKNKVIETALSLFKTNGYQGTSVRDISKKANVNIATISYYFKGKQGLLEHIIVDFLEGYVAILNKYSLVFESKKADSVLIDLVEEVLNYNFHKKEYASIFYRELTLDSVFIREIMMTYLARERYTFIQIYDALRLNNTNITVPFSVFFVQLKSFLSTPYLFPSYMNEVLYIQQNDTYFFDRYKEYVEKWIFSLLGIDTHNLTELKMYS</sequence>
<name>A0A8J3AC08_9BACI</name>
<keyword evidence="2 3" id="KW-0238">DNA-binding</keyword>
<dbReference type="NCBIfam" id="NF037937">
    <property type="entry name" value="septum_RefZ"/>
    <property type="match status" value="1"/>
</dbReference>
<dbReference type="PANTHER" id="PTHR43479">
    <property type="entry name" value="ACREF/ENVCD OPERON REPRESSOR-RELATED"/>
    <property type="match status" value="1"/>
</dbReference>
<dbReference type="SUPFAM" id="SSF46689">
    <property type="entry name" value="Homeodomain-like"/>
    <property type="match status" value="1"/>
</dbReference>
<dbReference type="PROSITE" id="PS50977">
    <property type="entry name" value="HTH_TETR_2"/>
    <property type="match status" value="1"/>
</dbReference>
<protein>
    <submittedName>
        <fullName evidence="5">TetR family transcriptional regulator</fullName>
    </submittedName>
</protein>
<evidence type="ECO:0000256" key="1">
    <source>
        <dbReference type="ARBA" id="ARBA00022491"/>
    </source>
</evidence>
<dbReference type="OrthoDB" id="9789566at2"/>
<evidence type="ECO:0000313" key="6">
    <source>
        <dbReference type="Proteomes" id="UP000626244"/>
    </source>
</evidence>
<dbReference type="Pfam" id="PF00440">
    <property type="entry name" value="TetR_N"/>
    <property type="match status" value="1"/>
</dbReference>